<keyword evidence="5" id="KW-1185">Reference proteome</keyword>
<evidence type="ECO:0000256" key="3">
    <source>
        <dbReference type="SAM" id="Phobius"/>
    </source>
</evidence>
<dbReference type="SUPFAM" id="SSF52540">
    <property type="entry name" value="P-loop containing nucleoside triphosphate hydrolases"/>
    <property type="match status" value="1"/>
</dbReference>
<protein>
    <recommendedName>
        <fullName evidence="6">Rad50/SbcC-type AAA domain-containing protein</fullName>
    </recommendedName>
</protein>
<organism evidence="4 5">
    <name type="scientific">Engelhardtia mirabilis</name>
    <dbReference type="NCBI Taxonomy" id="2528011"/>
    <lineage>
        <taxon>Bacteria</taxon>
        <taxon>Pseudomonadati</taxon>
        <taxon>Planctomycetota</taxon>
        <taxon>Planctomycetia</taxon>
        <taxon>Planctomycetia incertae sedis</taxon>
        <taxon>Engelhardtia</taxon>
    </lineage>
</organism>
<evidence type="ECO:0000256" key="2">
    <source>
        <dbReference type="SAM" id="MobiDB-lite"/>
    </source>
</evidence>
<sequence length="1106" mass="122338">MKVRQLSIRDVPGLPDGLTIEDIAAPVVLLLGPNGSGKSTFRRCLEQVLFEHDDDLGHAELDGRFETVDGLLRAQQRGGRVRWTLNGSFVKRPDLPTRERAECYAIGARALLAAGDTEARFAAEVRRAMAGGFDLLAVREALGEAARRQRFGAHEAQELREAKEQLRRVEEGLRDLADDEDRLSELRDEVEAAERAASELASTRAAIEGARDARERLLPVRREVAEREAQLEDVRTRLTAIDALGPLPPSANLSAARVTLESLRQREDEERRAREAVERTRARLESIVEELGHEPGTPPSIEAFGDLDEVWTERERVRREVEAVEAQLAAIGEPEAIAGDVSVETLAGSIEDLENWLAAAPVDDRPLPQGVLVAAGVVALASVAAAALFSTWFALLAGMALAVMVAEWQRRLSATPARVQRESAIESFRARGLQRPAVWEQHPVRDRVSTLREQRERLRRAEATANERARLSTDRARLSARREELDRELAEWAERVGVRPEAAGLELLEWTRRCVAWRDARLSHAEERGSLAAATTSREAATNGAVAMLAAGDLIAPSYATLVARLEELGLRAADRERWSEKRRDLELELGRRREDLERLEEVAQAAARALGIDPAELEDAALEARFEPRLDALMRSAERRDTLRDSIQDIVTRLEEARRNDVFELALAQRDEARSDLALARDARFDALASDFLLDDVEQEFERESRPAVLDRAADLFARFTHRRYDLLVDNAGGTEPEFAALDVVDGVRRGLEQLSDGTRMQLLLSLRIAFAETGEGAERLPIVLDEVFSMSDPGRIRSMVETIAEIAADDRQVIYLGADPTLEVAWREIAREAGKPQPCVVHIDRAQEVARPVAEAVELAMTPARSVPKPDGKSPREYAAEIGAHLPAAFEDAGRLHLFHLLSDDLEGLAVLLRQGIVSLGQWEQLARSGGAARALGDEQRATRLGARVAVARAAIEAWHIGRGRKIGRAELEASGEVSEVFIDNLESLLVDLDGDPAALIEALEVEGAERDERAKRFKKAKREQLDAWLSERGHIDRRHPLPLDEQDSRAREAAGDDLDPASATDLASHLRDYLERSLPRAAAPPQAEVDLERAEAVESATSD</sequence>
<dbReference type="RefSeq" id="WP_145062319.1">
    <property type="nucleotide sequence ID" value="NZ_CP036287.1"/>
</dbReference>
<keyword evidence="3" id="KW-0812">Transmembrane</keyword>
<dbReference type="Proteomes" id="UP000316921">
    <property type="component" value="Chromosome"/>
</dbReference>
<dbReference type="KEGG" id="pbap:Pla133_06350"/>
<feature type="transmembrane region" description="Helical" evidence="3">
    <location>
        <begin position="371"/>
        <end position="404"/>
    </location>
</feature>
<evidence type="ECO:0000256" key="1">
    <source>
        <dbReference type="SAM" id="Coils"/>
    </source>
</evidence>
<evidence type="ECO:0000313" key="4">
    <source>
        <dbReference type="EMBL" id="QDU65570.1"/>
    </source>
</evidence>
<keyword evidence="1" id="KW-0175">Coiled coil</keyword>
<dbReference type="PANTHER" id="PTHR41259:SF1">
    <property type="entry name" value="DOUBLE-STRAND BREAK REPAIR RAD50 ATPASE, PUTATIVE-RELATED"/>
    <property type="match status" value="1"/>
</dbReference>
<dbReference type="CDD" id="cd00267">
    <property type="entry name" value="ABC_ATPase"/>
    <property type="match status" value="1"/>
</dbReference>
<name>A0A518BF05_9BACT</name>
<keyword evidence="3" id="KW-1133">Transmembrane helix</keyword>
<dbReference type="PANTHER" id="PTHR41259">
    <property type="entry name" value="DOUBLE-STRAND BREAK REPAIR RAD50 ATPASE, PUTATIVE-RELATED"/>
    <property type="match status" value="1"/>
</dbReference>
<evidence type="ECO:0000313" key="5">
    <source>
        <dbReference type="Proteomes" id="UP000316921"/>
    </source>
</evidence>
<dbReference type="EMBL" id="CP036287">
    <property type="protein sequence ID" value="QDU65570.1"/>
    <property type="molecule type" value="Genomic_DNA"/>
</dbReference>
<reference evidence="4 5" key="1">
    <citation type="submission" date="2019-02" db="EMBL/GenBank/DDBJ databases">
        <title>Deep-cultivation of Planctomycetes and their phenomic and genomic characterization uncovers novel biology.</title>
        <authorList>
            <person name="Wiegand S."/>
            <person name="Jogler M."/>
            <person name="Boedeker C."/>
            <person name="Pinto D."/>
            <person name="Vollmers J."/>
            <person name="Rivas-Marin E."/>
            <person name="Kohn T."/>
            <person name="Peeters S.H."/>
            <person name="Heuer A."/>
            <person name="Rast P."/>
            <person name="Oberbeckmann S."/>
            <person name="Bunk B."/>
            <person name="Jeske O."/>
            <person name="Meyerdierks A."/>
            <person name="Storesund J.E."/>
            <person name="Kallscheuer N."/>
            <person name="Luecker S."/>
            <person name="Lage O.M."/>
            <person name="Pohl T."/>
            <person name="Merkel B.J."/>
            <person name="Hornburger P."/>
            <person name="Mueller R.-W."/>
            <person name="Bruemmer F."/>
            <person name="Labrenz M."/>
            <person name="Spormann A.M."/>
            <person name="Op den Camp H."/>
            <person name="Overmann J."/>
            <person name="Amann R."/>
            <person name="Jetten M.S.M."/>
            <person name="Mascher T."/>
            <person name="Medema M.H."/>
            <person name="Devos D.P."/>
            <person name="Kaster A.-K."/>
            <person name="Ovreas L."/>
            <person name="Rohde M."/>
            <person name="Galperin M.Y."/>
            <person name="Jogler C."/>
        </authorList>
    </citation>
    <scope>NUCLEOTIDE SEQUENCE [LARGE SCALE GENOMIC DNA]</scope>
    <source>
        <strain evidence="4 5">Pla133</strain>
    </source>
</reference>
<feature type="region of interest" description="Disordered" evidence="2">
    <location>
        <begin position="1040"/>
        <end position="1067"/>
    </location>
</feature>
<dbReference type="InterPro" id="IPR027417">
    <property type="entry name" value="P-loop_NTPase"/>
</dbReference>
<dbReference type="AlphaFoldDB" id="A0A518BF05"/>
<accession>A0A518BF05</accession>
<proteinExistence type="predicted"/>
<feature type="coiled-coil region" evidence="1">
    <location>
        <begin position="448"/>
        <end position="495"/>
    </location>
</feature>
<gene>
    <name evidence="4" type="ORF">Pla133_06350</name>
</gene>
<feature type="coiled-coil region" evidence="1">
    <location>
        <begin position="260"/>
        <end position="294"/>
    </location>
</feature>
<feature type="coiled-coil region" evidence="1">
    <location>
        <begin position="156"/>
        <end position="203"/>
    </location>
</feature>
<evidence type="ECO:0008006" key="6">
    <source>
        <dbReference type="Google" id="ProtNLM"/>
    </source>
</evidence>
<feature type="compositionally biased region" description="Basic and acidic residues" evidence="2">
    <location>
        <begin position="1040"/>
        <end position="1057"/>
    </location>
</feature>
<feature type="region of interest" description="Disordered" evidence="2">
    <location>
        <begin position="1080"/>
        <end position="1106"/>
    </location>
</feature>
<keyword evidence="3" id="KW-0472">Membrane</keyword>
<dbReference type="Gene3D" id="3.40.50.300">
    <property type="entry name" value="P-loop containing nucleotide triphosphate hydrolases"/>
    <property type="match status" value="2"/>
</dbReference>